<name>A0ACA9KTH9_9GLOM</name>
<sequence length="101" mass="11779">MWKNVLNDITSKDSDHDFRLINRGNICEESKPSSNESLLNNPNPPIDHDQQLTLDQKAMQLLQVIVNVLKLPQETQSEFSERNVVNYPTFSERNQDLIEWI</sequence>
<dbReference type="EMBL" id="CAJVPW010001816">
    <property type="protein sequence ID" value="CAG8492645.1"/>
    <property type="molecule type" value="Genomic_DNA"/>
</dbReference>
<evidence type="ECO:0000313" key="1">
    <source>
        <dbReference type="EMBL" id="CAG8492645.1"/>
    </source>
</evidence>
<protein>
    <submittedName>
        <fullName evidence="1">13175_t:CDS:1</fullName>
    </submittedName>
</protein>
<proteinExistence type="predicted"/>
<feature type="non-terminal residue" evidence="1">
    <location>
        <position position="1"/>
    </location>
</feature>
<keyword evidence="2" id="KW-1185">Reference proteome</keyword>
<dbReference type="Proteomes" id="UP000789366">
    <property type="component" value="Unassembled WGS sequence"/>
</dbReference>
<reference evidence="1" key="1">
    <citation type="submission" date="2021-06" db="EMBL/GenBank/DDBJ databases">
        <authorList>
            <person name="Kallberg Y."/>
            <person name="Tangrot J."/>
            <person name="Rosling A."/>
        </authorList>
    </citation>
    <scope>NUCLEOTIDE SEQUENCE</scope>
    <source>
        <strain evidence="1">28 12/20/2015</strain>
    </source>
</reference>
<comment type="caution">
    <text evidence="1">The sequence shown here is derived from an EMBL/GenBank/DDBJ whole genome shotgun (WGS) entry which is preliminary data.</text>
</comment>
<gene>
    <name evidence="1" type="ORF">SPELUC_LOCUS2628</name>
</gene>
<organism evidence="1 2">
    <name type="scientific">Cetraspora pellucida</name>
    <dbReference type="NCBI Taxonomy" id="1433469"/>
    <lineage>
        <taxon>Eukaryota</taxon>
        <taxon>Fungi</taxon>
        <taxon>Fungi incertae sedis</taxon>
        <taxon>Mucoromycota</taxon>
        <taxon>Glomeromycotina</taxon>
        <taxon>Glomeromycetes</taxon>
        <taxon>Diversisporales</taxon>
        <taxon>Gigasporaceae</taxon>
        <taxon>Cetraspora</taxon>
    </lineage>
</organism>
<feature type="non-terminal residue" evidence="1">
    <location>
        <position position="101"/>
    </location>
</feature>
<accession>A0ACA9KTH9</accession>
<evidence type="ECO:0000313" key="2">
    <source>
        <dbReference type="Proteomes" id="UP000789366"/>
    </source>
</evidence>